<dbReference type="Gene3D" id="3.40.50.720">
    <property type="entry name" value="NAD(P)-binding Rossmann-like Domain"/>
    <property type="match status" value="1"/>
</dbReference>
<dbReference type="InterPro" id="IPR051604">
    <property type="entry name" value="Ergot_Alk_Oxidoreductase"/>
</dbReference>
<dbReference type="Gene3D" id="3.90.25.10">
    <property type="entry name" value="UDP-galactose 4-epimerase, domain 1"/>
    <property type="match status" value="1"/>
</dbReference>
<dbReference type="InterPro" id="IPR036291">
    <property type="entry name" value="NAD(P)-bd_dom_sf"/>
</dbReference>
<proteinExistence type="predicted"/>
<dbReference type="Proteomes" id="UP000527616">
    <property type="component" value="Unassembled WGS sequence"/>
</dbReference>
<accession>A0A7Z0D9V0</accession>
<evidence type="ECO:0000259" key="2">
    <source>
        <dbReference type="Pfam" id="PF05368"/>
    </source>
</evidence>
<dbReference type="InterPro" id="IPR008030">
    <property type="entry name" value="NmrA-like"/>
</dbReference>
<reference evidence="3 4" key="1">
    <citation type="submission" date="2020-07" db="EMBL/GenBank/DDBJ databases">
        <title>Sequencing the genomes of 1000 actinobacteria strains.</title>
        <authorList>
            <person name="Klenk H.-P."/>
        </authorList>
    </citation>
    <scope>NUCLEOTIDE SEQUENCE [LARGE SCALE GENOMIC DNA]</scope>
    <source>
        <strain evidence="3 4">DSM 103164</strain>
    </source>
</reference>
<comment type="caution">
    <text evidence="3">The sequence shown here is derived from an EMBL/GenBank/DDBJ whole genome shotgun (WGS) entry which is preliminary data.</text>
</comment>
<feature type="region of interest" description="Disordered" evidence="1">
    <location>
        <begin position="1"/>
        <end position="25"/>
    </location>
</feature>
<evidence type="ECO:0000313" key="3">
    <source>
        <dbReference type="EMBL" id="NYI71635.1"/>
    </source>
</evidence>
<evidence type="ECO:0000313" key="4">
    <source>
        <dbReference type="Proteomes" id="UP000527616"/>
    </source>
</evidence>
<dbReference type="Pfam" id="PF05368">
    <property type="entry name" value="NmrA"/>
    <property type="match status" value="1"/>
</dbReference>
<name>A0A7Z0D9V0_9ACTN</name>
<keyword evidence="4" id="KW-1185">Reference proteome</keyword>
<dbReference type="SUPFAM" id="SSF51735">
    <property type="entry name" value="NAD(P)-binding Rossmann-fold domains"/>
    <property type="match status" value="1"/>
</dbReference>
<evidence type="ECO:0000256" key="1">
    <source>
        <dbReference type="SAM" id="MobiDB-lite"/>
    </source>
</evidence>
<gene>
    <name evidence="3" type="ORF">GGQ54_002195</name>
</gene>
<protein>
    <submittedName>
        <fullName evidence="3">Uncharacterized protein YbjT (DUF2867 family)</fullName>
    </submittedName>
</protein>
<sequence length="298" mass="32330">MNTDSTSSINSSTTDNPPADKGQATLVLGGTGRIGRRVAERLKARDVNVRIGSRHNDPPFDWEDSSTWAGAFTGVSAAYLMYYPEVEWPGAAKAIGTVAQLAVDAGVQRLVLLSARGQDEAVRCEEAVTRLPVEWTIVAPSSFNQNFDEGVFLDPIREGVLALPFGDNADPFIDVEDIADVVTAALTEPGHVGERYELTGPRLLTFAEAVAEIGKQSGRELEYRPITTQEFADAVAAEGAPREFADTLSPLLAEFFDGRNSYLTNDVERALGRKPRDFADWVEEVARTGVWNAKPATV</sequence>
<feature type="compositionally biased region" description="Low complexity" evidence="1">
    <location>
        <begin position="1"/>
        <end position="16"/>
    </location>
</feature>
<dbReference type="AlphaFoldDB" id="A0A7Z0D9V0"/>
<dbReference type="PANTHER" id="PTHR43162:SF1">
    <property type="entry name" value="PRESTALK A DIFFERENTIATION PROTEIN A"/>
    <property type="match status" value="1"/>
</dbReference>
<organism evidence="3 4">
    <name type="scientific">Naumannella cuiyingiana</name>
    <dbReference type="NCBI Taxonomy" id="1347891"/>
    <lineage>
        <taxon>Bacteria</taxon>
        <taxon>Bacillati</taxon>
        <taxon>Actinomycetota</taxon>
        <taxon>Actinomycetes</taxon>
        <taxon>Propionibacteriales</taxon>
        <taxon>Propionibacteriaceae</taxon>
        <taxon>Naumannella</taxon>
    </lineage>
</organism>
<dbReference type="RefSeq" id="WP_179445435.1">
    <property type="nucleotide sequence ID" value="NZ_JACBZS010000001.1"/>
</dbReference>
<feature type="domain" description="NmrA-like" evidence="2">
    <location>
        <begin position="122"/>
        <end position="250"/>
    </location>
</feature>
<dbReference type="EMBL" id="JACBZS010000001">
    <property type="protein sequence ID" value="NYI71635.1"/>
    <property type="molecule type" value="Genomic_DNA"/>
</dbReference>
<dbReference type="PANTHER" id="PTHR43162">
    <property type="match status" value="1"/>
</dbReference>